<dbReference type="PANTHER" id="PTHR30146:SF153">
    <property type="entry name" value="LACTOSE OPERON REPRESSOR"/>
    <property type="match status" value="1"/>
</dbReference>
<organism evidence="6 7">
    <name type="scientific">Phenylobacterium conjunctum</name>
    <dbReference type="NCBI Taxonomy" id="1298959"/>
    <lineage>
        <taxon>Bacteria</taxon>
        <taxon>Pseudomonadati</taxon>
        <taxon>Pseudomonadota</taxon>
        <taxon>Alphaproteobacteria</taxon>
        <taxon>Caulobacterales</taxon>
        <taxon>Caulobacteraceae</taxon>
        <taxon>Phenylobacterium</taxon>
    </lineage>
</organism>
<dbReference type="InterPro" id="IPR046335">
    <property type="entry name" value="LacI/GalR-like_sensor"/>
</dbReference>
<dbReference type="PANTHER" id="PTHR30146">
    <property type="entry name" value="LACI-RELATED TRANSCRIPTIONAL REPRESSOR"/>
    <property type="match status" value="1"/>
</dbReference>
<evidence type="ECO:0000259" key="5">
    <source>
        <dbReference type="PROSITE" id="PS50932"/>
    </source>
</evidence>
<feature type="region of interest" description="Disordered" evidence="4">
    <location>
        <begin position="1"/>
        <end position="23"/>
    </location>
</feature>
<feature type="compositionally biased region" description="Basic and acidic residues" evidence="4">
    <location>
        <begin position="1"/>
        <end position="21"/>
    </location>
</feature>
<dbReference type="EMBL" id="JBHTLQ010000010">
    <property type="protein sequence ID" value="MFD1190206.1"/>
    <property type="molecule type" value="Genomic_DNA"/>
</dbReference>
<dbReference type="InterPro" id="IPR000843">
    <property type="entry name" value="HTH_LacI"/>
</dbReference>
<dbReference type="SMART" id="SM00354">
    <property type="entry name" value="HTH_LACI"/>
    <property type="match status" value="1"/>
</dbReference>
<evidence type="ECO:0000313" key="7">
    <source>
        <dbReference type="Proteomes" id="UP001597216"/>
    </source>
</evidence>
<sequence length="357" mass="39136">MASHEEGPERKRRARAQDGDAKRRHTINDVARMAGVSKKTVSRVINASPFVKEETRKAVLEIIKDTGYVPDPQARGLAFRRSFLIGLIYDNPNPQHTVSHQQGILDALKGTGFELVVRPVDRSSPRLLDEMRVFVERQKLFGVVLPSPVSEDEALVELLKELGCKYVRIASVPMDDASCMVVSHDGRGAAEAARHLADLGHKRIALISGPPSFRSSVERRRGFESGLAERGLSLDPALAKQGAYTYESGIAAARELFELKDRPTAIFCLNDEMASGAYLAARDAGLRIPEDVSILGFDDAPIAARLWPPLASVRLPLRDMGRMAGEMLVPNPLRDTHADAHEVRPELVVRASTAKVG</sequence>
<dbReference type="RefSeq" id="WP_377353009.1">
    <property type="nucleotide sequence ID" value="NZ_JBHTLQ010000010.1"/>
</dbReference>
<evidence type="ECO:0000256" key="3">
    <source>
        <dbReference type="ARBA" id="ARBA00023163"/>
    </source>
</evidence>
<comment type="caution">
    <text evidence="6">The sequence shown here is derived from an EMBL/GenBank/DDBJ whole genome shotgun (WGS) entry which is preliminary data.</text>
</comment>
<dbReference type="SUPFAM" id="SSF53822">
    <property type="entry name" value="Periplasmic binding protein-like I"/>
    <property type="match status" value="1"/>
</dbReference>
<dbReference type="CDD" id="cd01545">
    <property type="entry name" value="PBP1_SalR"/>
    <property type="match status" value="1"/>
</dbReference>
<dbReference type="Pfam" id="PF13377">
    <property type="entry name" value="Peripla_BP_3"/>
    <property type="match status" value="1"/>
</dbReference>
<dbReference type="SUPFAM" id="SSF47413">
    <property type="entry name" value="lambda repressor-like DNA-binding domains"/>
    <property type="match status" value="1"/>
</dbReference>
<dbReference type="PROSITE" id="PS50932">
    <property type="entry name" value="HTH_LACI_2"/>
    <property type="match status" value="1"/>
</dbReference>
<gene>
    <name evidence="6" type="ORF">ACFQ27_06405</name>
</gene>
<evidence type="ECO:0000256" key="2">
    <source>
        <dbReference type="ARBA" id="ARBA00023125"/>
    </source>
</evidence>
<dbReference type="CDD" id="cd01392">
    <property type="entry name" value="HTH_LacI"/>
    <property type="match status" value="1"/>
</dbReference>
<dbReference type="Pfam" id="PF00356">
    <property type="entry name" value="LacI"/>
    <property type="match status" value="1"/>
</dbReference>
<accession>A0ABW3T017</accession>
<dbReference type="Proteomes" id="UP001597216">
    <property type="component" value="Unassembled WGS sequence"/>
</dbReference>
<protein>
    <submittedName>
        <fullName evidence="6">LacI family DNA-binding transcriptional regulator</fullName>
    </submittedName>
</protein>
<dbReference type="Gene3D" id="3.40.50.2300">
    <property type="match status" value="2"/>
</dbReference>
<dbReference type="PRINTS" id="PR00036">
    <property type="entry name" value="HTHLACI"/>
</dbReference>
<dbReference type="Gene3D" id="1.10.260.40">
    <property type="entry name" value="lambda repressor-like DNA-binding domains"/>
    <property type="match status" value="1"/>
</dbReference>
<dbReference type="PROSITE" id="PS00356">
    <property type="entry name" value="HTH_LACI_1"/>
    <property type="match status" value="1"/>
</dbReference>
<evidence type="ECO:0000256" key="4">
    <source>
        <dbReference type="SAM" id="MobiDB-lite"/>
    </source>
</evidence>
<dbReference type="GO" id="GO:0003677">
    <property type="term" value="F:DNA binding"/>
    <property type="evidence" value="ECO:0007669"/>
    <property type="project" value="UniProtKB-KW"/>
</dbReference>
<dbReference type="InterPro" id="IPR028082">
    <property type="entry name" value="Peripla_BP_I"/>
</dbReference>
<proteinExistence type="predicted"/>
<name>A0ABW3T017_9CAUL</name>
<keyword evidence="3" id="KW-0804">Transcription</keyword>
<feature type="domain" description="HTH lacI-type" evidence="5">
    <location>
        <begin position="26"/>
        <end position="79"/>
    </location>
</feature>
<evidence type="ECO:0000313" key="6">
    <source>
        <dbReference type="EMBL" id="MFD1190206.1"/>
    </source>
</evidence>
<keyword evidence="7" id="KW-1185">Reference proteome</keyword>
<reference evidence="7" key="1">
    <citation type="journal article" date="2019" name="Int. J. Syst. Evol. Microbiol.">
        <title>The Global Catalogue of Microorganisms (GCM) 10K type strain sequencing project: providing services to taxonomists for standard genome sequencing and annotation.</title>
        <authorList>
            <consortium name="The Broad Institute Genomics Platform"/>
            <consortium name="The Broad Institute Genome Sequencing Center for Infectious Disease"/>
            <person name="Wu L."/>
            <person name="Ma J."/>
        </authorList>
    </citation>
    <scope>NUCLEOTIDE SEQUENCE [LARGE SCALE GENOMIC DNA]</scope>
    <source>
        <strain evidence="7">CCUG 55074</strain>
    </source>
</reference>
<keyword evidence="2 6" id="KW-0238">DNA-binding</keyword>
<evidence type="ECO:0000256" key="1">
    <source>
        <dbReference type="ARBA" id="ARBA00023015"/>
    </source>
</evidence>
<dbReference type="InterPro" id="IPR010982">
    <property type="entry name" value="Lambda_DNA-bd_dom_sf"/>
</dbReference>
<keyword evidence="1" id="KW-0805">Transcription regulation</keyword>